<feature type="compositionally biased region" description="Basic and acidic residues" evidence="1">
    <location>
        <begin position="1"/>
        <end position="14"/>
    </location>
</feature>
<evidence type="ECO:0000313" key="2">
    <source>
        <dbReference type="Ensembl" id="ENSXCOP00000019694.1"/>
    </source>
</evidence>
<evidence type="ECO:0008006" key="4">
    <source>
        <dbReference type="Google" id="ProtNLM"/>
    </source>
</evidence>
<dbReference type="GO" id="GO:0051117">
    <property type="term" value="F:ATPase binding"/>
    <property type="evidence" value="ECO:0007669"/>
    <property type="project" value="TreeGrafter"/>
</dbReference>
<reference evidence="2" key="2">
    <citation type="submission" date="2025-09" db="UniProtKB">
        <authorList>
            <consortium name="Ensembl"/>
        </authorList>
    </citation>
    <scope>IDENTIFICATION</scope>
</reference>
<dbReference type="STRING" id="32473.ENSXCOP00000019694"/>
<name>A0A3B5MJG6_9TELE</name>
<sequence>MNRTFADEGHDSRDRFHRSPPPLSCSSPTLFHMLESAAELMMVHCDFQAAFNACNAGLESLARQEPEDRNRSEEIKTGFCILGIQALAELNQWEGVFSWVLQHYGHQDNVPAKIMQMCILLYSKVKQPAVMQQATRVWLRNPQNVQAVGFRLVAELYLLHILVPLGHLDEARELVGGDVGRNTFTEEQRRKALDVVEEISRQNQEGLMSPEGTPDSGAGESQPNSIQRCFAGSLFRKVEAVFRTFYRKCLRTGSDSSVLQKLFLAAILLYMLLFRLDPALPSSYMWIFKLLQLIKQTWRATFTSSRPLV</sequence>
<evidence type="ECO:0000256" key="1">
    <source>
        <dbReference type="SAM" id="MobiDB-lite"/>
    </source>
</evidence>
<dbReference type="AlphaFoldDB" id="A0A3B5MJG6"/>
<dbReference type="InterPro" id="IPR010797">
    <property type="entry name" value="Pex26"/>
</dbReference>
<keyword evidence="3" id="KW-1185">Reference proteome</keyword>
<dbReference type="Pfam" id="PF07163">
    <property type="entry name" value="Pex26"/>
    <property type="match status" value="1"/>
</dbReference>
<dbReference type="GeneTree" id="ENSGT00510000049725"/>
<dbReference type="GO" id="GO:0016558">
    <property type="term" value="P:protein import into peroxisome matrix"/>
    <property type="evidence" value="ECO:0007669"/>
    <property type="project" value="TreeGrafter"/>
</dbReference>
<dbReference type="PANTHER" id="PTHR16262:SF2">
    <property type="entry name" value="PEROXISOME ASSEMBLY PROTEIN 26"/>
    <property type="match status" value="1"/>
</dbReference>
<dbReference type="GO" id="GO:0005778">
    <property type="term" value="C:peroxisomal membrane"/>
    <property type="evidence" value="ECO:0007669"/>
    <property type="project" value="InterPro"/>
</dbReference>
<evidence type="ECO:0000313" key="3">
    <source>
        <dbReference type="Proteomes" id="UP000261380"/>
    </source>
</evidence>
<dbReference type="Proteomes" id="UP000261380">
    <property type="component" value="Unplaced"/>
</dbReference>
<organism evidence="2 3">
    <name type="scientific">Xiphophorus couchianus</name>
    <name type="common">Monterrey platyfish</name>
    <dbReference type="NCBI Taxonomy" id="32473"/>
    <lineage>
        <taxon>Eukaryota</taxon>
        <taxon>Metazoa</taxon>
        <taxon>Chordata</taxon>
        <taxon>Craniata</taxon>
        <taxon>Vertebrata</taxon>
        <taxon>Euteleostomi</taxon>
        <taxon>Actinopterygii</taxon>
        <taxon>Neopterygii</taxon>
        <taxon>Teleostei</taxon>
        <taxon>Neoteleostei</taxon>
        <taxon>Acanthomorphata</taxon>
        <taxon>Ovalentaria</taxon>
        <taxon>Atherinomorphae</taxon>
        <taxon>Cyprinodontiformes</taxon>
        <taxon>Poeciliidae</taxon>
        <taxon>Poeciliinae</taxon>
        <taxon>Xiphophorus</taxon>
    </lineage>
</organism>
<dbReference type="GO" id="GO:0044877">
    <property type="term" value="F:protein-containing complex binding"/>
    <property type="evidence" value="ECO:0007669"/>
    <property type="project" value="InterPro"/>
</dbReference>
<feature type="region of interest" description="Disordered" evidence="1">
    <location>
        <begin position="1"/>
        <end position="21"/>
    </location>
</feature>
<dbReference type="Ensembl" id="ENSXCOT00000019939.1">
    <property type="protein sequence ID" value="ENSXCOP00000019694.1"/>
    <property type="gene ID" value="ENSXCOG00000014791.1"/>
</dbReference>
<accession>A0A3B5MJG6</accession>
<dbReference type="PANTHER" id="PTHR16262">
    <property type="entry name" value="PEROXISOME ASSEMBLY PROTEIN 26"/>
    <property type="match status" value="1"/>
</dbReference>
<dbReference type="GO" id="GO:0045046">
    <property type="term" value="P:protein import into peroxisome membrane"/>
    <property type="evidence" value="ECO:0007669"/>
    <property type="project" value="InterPro"/>
</dbReference>
<reference evidence="2" key="1">
    <citation type="submission" date="2025-08" db="UniProtKB">
        <authorList>
            <consortium name="Ensembl"/>
        </authorList>
    </citation>
    <scope>IDENTIFICATION</scope>
</reference>
<proteinExistence type="predicted"/>
<feature type="region of interest" description="Disordered" evidence="1">
    <location>
        <begin position="202"/>
        <end position="223"/>
    </location>
</feature>
<protein>
    <recommendedName>
        <fullName evidence="4">Peroxisomal biogenesis factor 26</fullName>
    </recommendedName>
</protein>